<organism evidence="2 3">
    <name type="scientific">Folsomia candida</name>
    <name type="common">Springtail</name>
    <dbReference type="NCBI Taxonomy" id="158441"/>
    <lineage>
        <taxon>Eukaryota</taxon>
        <taxon>Metazoa</taxon>
        <taxon>Ecdysozoa</taxon>
        <taxon>Arthropoda</taxon>
        <taxon>Hexapoda</taxon>
        <taxon>Collembola</taxon>
        <taxon>Entomobryomorpha</taxon>
        <taxon>Isotomoidea</taxon>
        <taxon>Isotomidae</taxon>
        <taxon>Proisotominae</taxon>
        <taxon>Folsomia</taxon>
    </lineage>
</organism>
<protein>
    <submittedName>
        <fullName evidence="2">Uncharacterized protein</fullName>
    </submittedName>
</protein>
<dbReference type="AlphaFoldDB" id="A0A226EKF6"/>
<sequence>MKTYSRFISRVSVVCMLCAHVVTEGNLRNKKQLGTGISFAFPGLNFLNGGSGNNNNAGNIFGQATFTRTIISTVSTVTTASFRTCTMPVGALAPCVGRRKREADMTSYPYDNEIFMDHEANNLGIDPSASIALIIGSTTLTDPLAVSEYLVAHQSSSQSIIYPQDITIEQIENLQKHEQPSESVILHPSSDSPDLHDDATTVRYEETYEDTLADQTTEIAVLDDPHDDQDEQTTPKLVLTDEEEKARAGFGKTTTVTTVIRVTSVATTLASGMMATLQISYMGCLPPSLPVSGVPC</sequence>
<dbReference type="EMBL" id="LNIX01000003">
    <property type="protein sequence ID" value="OXA58193.1"/>
    <property type="molecule type" value="Genomic_DNA"/>
</dbReference>
<evidence type="ECO:0000313" key="2">
    <source>
        <dbReference type="EMBL" id="OXA58193.1"/>
    </source>
</evidence>
<keyword evidence="1" id="KW-0732">Signal</keyword>
<feature type="signal peptide" evidence="1">
    <location>
        <begin position="1"/>
        <end position="23"/>
    </location>
</feature>
<dbReference type="Proteomes" id="UP000198287">
    <property type="component" value="Unassembled WGS sequence"/>
</dbReference>
<evidence type="ECO:0000256" key="1">
    <source>
        <dbReference type="SAM" id="SignalP"/>
    </source>
</evidence>
<reference evidence="2 3" key="1">
    <citation type="submission" date="2015-12" db="EMBL/GenBank/DDBJ databases">
        <title>The genome of Folsomia candida.</title>
        <authorList>
            <person name="Faddeeva A."/>
            <person name="Derks M.F."/>
            <person name="Anvar Y."/>
            <person name="Smit S."/>
            <person name="Van Straalen N."/>
            <person name="Roelofs D."/>
        </authorList>
    </citation>
    <scope>NUCLEOTIDE SEQUENCE [LARGE SCALE GENOMIC DNA]</scope>
    <source>
        <strain evidence="2 3">VU population</strain>
        <tissue evidence="2">Whole body</tissue>
    </source>
</reference>
<proteinExistence type="predicted"/>
<feature type="chain" id="PRO_5013325170" evidence="1">
    <location>
        <begin position="24"/>
        <end position="296"/>
    </location>
</feature>
<accession>A0A226EKF6</accession>
<dbReference type="OrthoDB" id="10648352at2759"/>
<gene>
    <name evidence="2" type="ORF">Fcan01_08121</name>
</gene>
<dbReference type="OMA" id="FMDHEAN"/>
<evidence type="ECO:0000313" key="3">
    <source>
        <dbReference type="Proteomes" id="UP000198287"/>
    </source>
</evidence>
<comment type="caution">
    <text evidence="2">The sequence shown here is derived from an EMBL/GenBank/DDBJ whole genome shotgun (WGS) entry which is preliminary data.</text>
</comment>
<keyword evidence="3" id="KW-1185">Reference proteome</keyword>
<name>A0A226EKF6_FOLCA</name>